<evidence type="ECO:0000313" key="1">
    <source>
        <dbReference type="EMBL" id="KAJ1206023.1"/>
    </source>
</evidence>
<name>A0AAV7VXL8_PLEWA</name>
<proteinExistence type="predicted"/>
<accession>A0AAV7VXL8</accession>
<organism evidence="1 2">
    <name type="scientific">Pleurodeles waltl</name>
    <name type="common">Iberian ribbed newt</name>
    <dbReference type="NCBI Taxonomy" id="8319"/>
    <lineage>
        <taxon>Eukaryota</taxon>
        <taxon>Metazoa</taxon>
        <taxon>Chordata</taxon>
        <taxon>Craniata</taxon>
        <taxon>Vertebrata</taxon>
        <taxon>Euteleostomi</taxon>
        <taxon>Amphibia</taxon>
        <taxon>Batrachia</taxon>
        <taxon>Caudata</taxon>
        <taxon>Salamandroidea</taxon>
        <taxon>Salamandridae</taxon>
        <taxon>Pleurodelinae</taxon>
        <taxon>Pleurodeles</taxon>
    </lineage>
</organism>
<protein>
    <submittedName>
        <fullName evidence="1">Uncharacterized protein</fullName>
    </submittedName>
</protein>
<comment type="caution">
    <text evidence="1">The sequence shown here is derived from an EMBL/GenBank/DDBJ whole genome shotgun (WGS) entry which is preliminary data.</text>
</comment>
<sequence>MHASGRQHRTSALRVCGTLSVPRGTEAGRASRVGAPRATCLFVLSPLIAQPGTELQPVFAALRPSPAVDAGIPNPALSPM</sequence>
<gene>
    <name evidence="1" type="ORF">NDU88_001438</name>
</gene>
<evidence type="ECO:0000313" key="2">
    <source>
        <dbReference type="Proteomes" id="UP001066276"/>
    </source>
</evidence>
<keyword evidence="2" id="KW-1185">Reference proteome</keyword>
<dbReference type="EMBL" id="JANPWB010000002">
    <property type="protein sequence ID" value="KAJ1206023.1"/>
    <property type="molecule type" value="Genomic_DNA"/>
</dbReference>
<dbReference type="AlphaFoldDB" id="A0AAV7VXL8"/>
<dbReference type="Proteomes" id="UP001066276">
    <property type="component" value="Chromosome 1_2"/>
</dbReference>
<reference evidence="1" key="1">
    <citation type="journal article" date="2022" name="bioRxiv">
        <title>Sequencing and chromosome-scale assembly of the giantPleurodeles waltlgenome.</title>
        <authorList>
            <person name="Brown T."/>
            <person name="Elewa A."/>
            <person name="Iarovenko S."/>
            <person name="Subramanian E."/>
            <person name="Araus A.J."/>
            <person name="Petzold A."/>
            <person name="Susuki M."/>
            <person name="Suzuki K.-i.T."/>
            <person name="Hayashi T."/>
            <person name="Toyoda A."/>
            <person name="Oliveira C."/>
            <person name="Osipova E."/>
            <person name="Leigh N.D."/>
            <person name="Simon A."/>
            <person name="Yun M.H."/>
        </authorList>
    </citation>
    <scope>NUCLEOTIDE SEQUENCE</scope>
    <source>
        <strain evidence="1">20211129_DDA</strain>
        <tissue evidence="1">Liver</tissue>
    </source>
</reference>